<gene>
    <name evidence="2" type="ORF">ET996_00310</name>
</gene>
<dbReference type="InterPro" id="IPR025877">
    <property type="entry name" value="MobA-like_NTP_Trfase"/>
</dbReference>
<dbReference type="PANTHER" id="PTHR43777">
    <property type="entry name" value="MOLYBDENUM COFACTOR CYTIDYLYLTRANSFERASE"/>
    <property type="match status" value="1"/>
</dbReference>
<dbReference type="CDD" id="cd04182">
    <property type="entry name" value="GT_2_like_f"/>
    <property type="match status" value="1"/>
</dbReference>
<keyword evidence="3" id="KW-1185">Reference proteome</keyword>
<dbReference type="Pfam" id="PF12804">
    <property type="entry name" value="NTP_transf_3"/>
    <property type="match status" value="1"/>
</dbReference>
<keyword evidence="2" id="KW-0808">Transferase</keyword>
<comment type="caution">
    <text evidence="2">The sequence shown here is derived from an EMBL/GenBank/DDBJ whole genome shotgun (WGS) entry which is preliminary data.</text>
</comment>
<dbReference type="OrthoDB" id="4427994at2"/>
<evidence type="ECO:0000313" key="2">
    <source>
        <dbReference type="EMBL" id="TBT96152.1"/>
    </source>
</evidence>
<dbReference type="InterPro" id="IPR029044">
    <property type="entry name" value="Nucleotide-diphossugar_trans"/>
</dbReference>
<dbReference type="AlphaFoldDB" id="A0A4Q9KNK9"/>
<evidence type="ECO:0000313" key="3">
    <source>
        <dbReference type="Proteomes" id="UP000291933"/>
    </source>
</evidence>
<organism evidence="2 3">
    <name type="scientific">Propioniciclava tarda</name>
    <dbReference type="NCBI Taxonomy" id="433330"/>
    <lineage>
        <taxon>Bacteria</taxon>
        <taxon>Bacillati</taxon>
        <taxon>Actinomycetota</taxon>
        <taxon>Actinomycetes</taxon>
        <taxon>Propionibacteriales</taxon>
        <taxon>Propionibacteriaceae</taxon>
        <taxon>Propioniciclava</taxon>
    </lineage>
</organism>
<name>A0A4Q9KNK9_PROTD</name>
<sequence length="225" mass="23506">MAASTPTTESSAGVVGIVLAAGAGRRMGGPKALIGPLAEEGRTPLARVCSWVHEAGCARVIAVIGAEADRVREALQLDPCVSGGVVVPSQQQVRQQSPADSWLEIVEASDWNSGMGASLRTGLSAARRTLEPAALVTLVDLPDVRSQIYRHVLDAAGSASDVLARACYGGRPGHPVVIGRDWWDAVAASAVGDQGARELFSRTPHRLIECGHFGTGEDVDRPADR</sequence>
<dbReference type="Proteomes" id="UP000291933">
    <property type="component" value="Unassembled WGS sequence"/>
</dbReference>
<reference evidence="2 3" key="1">
    <citation type="submission" date="2019-01" db="EMBL/GenBank/DDBJ databases">
        <title>Lactibacter flavus gen. nov., sp. nov., a novel bacterium of the family Propionibacteriaceae isolated from raw milk and dairy products.</title>
        <authorList>
            <person name="Huptas C."/>
            <person name="Wenning M."/>
            <person name="Breitenwieser F."/>
            <person name="Doll E."/>
            <person name="Von Neubeck M."/>
            <person name="Busse H.-J."/>
            <person name="Scherer S."/>
        </authorList>
    </citation>
    <scope>NUCLEOTIDE SEQUENCE [LARGE SCALE GENOMIC DNA]</scope>
    <source>
        <strain evidence="3">DSM 22130 / JCM 15804 / WR061</strain>
    </source>
</reference>
<dbReference type="GO" id="GO:0016779">
    <property type="term" value="F:nucleotidyltransferase activity"/>
    <property type="evidence" value="ECO:0007669"/>
    <property type="project" value="UniProtKB-ARBA"/>
</dbReference>
<evidence type="ECO:0000259" key="1">
    <source>
        <dbReference type="Pfam" id="PF12804"/>
    </source>
</evidence>
<dbReference type="PANTHER" id="PTHR43777:SF1">
    <property type="entry name" value="MOLYBDENUM COFACTOR CYTIDYLYLTRANSFERASE"/>
    <property type="match status" value="1"/>
</dbReference>
<dbReference type="RefSeq" id="WP_131170565.1">
    <property type="nucleotide sequence ID" value="NZ_FXTL01000001.1"/>
</dbReference>
<dbReference type="SUPFAM" id="SSF53448">
    <property type="entry name" value="Nucleotide-diphospho-sugar transferases"/>
    <property type="match status" value="1"/>
</dbReference>
<dbReference type="EMBL" id="SDMR01000001">
    <property type="protein sequence ID" value="TBT96152.1"/>
    <property type="molecule type" value="Genomic_DNA"/>
</dbReference>
<accession>A0A4Q9KNK9</accession>
<protein>
    <submittedName>
        <fullName evidence="2">Nucleotidyltransferase family protein</fullName>
    </submittedName>
</protein>
<dbReference type="Gene3D" id="3.90.550.10">
    <property type="entry name" value="Spore Coat Polysaccharide Biosynthesis Protein SpsA, Chain A"/>
    <property type="match status" value="1"/>
</dbReference>
<proteinExistence type="predicted"/>
<feature type="domain" description="MobA-like NTP transferase" evidence="1">
    <location>
        <begin position="16"/>
        <end position="203"/>
    </location>
</feature>